<dbReference type="EMBL" id="BTRK01000005">
    <property type="protein sequence ID" value="GMR54815.1"/>
    <property type="molecule type" value="Genomic_DNA"/>
</dbReference>
<dbReference type="AlphaFoldDB" id="A0AAN5D2D6"/>
<organism evidence="3 4">
    <name type="scientific">Pristionchus mayeri</name>
    <dbReference type="NCBI Taxonomy" id="1317129"/>
    <lineage>
        <taxon>Eukaryota</taxon>
        <taxon>Metazoa</taxon>
        <taxon>Ecdysozoa</taxon>
        <taxon>Nematoda</taxon>
        <taxon>Chromadorea</taxon>
        <taxon>Rhabditida</taxon>
        <taxon>Rhabditina</taxon>
        <taxon>Diplogasteromorpha</taxon>
        <taxon>Diplogasteroidea</taxon>
        <taxon>Neodiplogasteridae</taxon>
        <taxon>Pristionchus</taxon>
    </lineage>
</organism>
<feature type="region of interest" description="Disordered" evidence="1">
    <location>
        <begin position="141"/>
        <end position="163"/>
    </location>
</feature>
<feature type="compositionally biased region" description="Basic and acidic residues" evidence="1">
    <location>
        <begin position="1"/>
        <end position="10"/>
    </location>
</feature>
<feature type="domain" description="C2H2-type" evidence="2">
    <location>
        <begin position="244"/>
        <end position="267"/>
    </location>
</feature>
<dbReference type="PROSITE" id="PS00028">
    <property type="entry name" value="ZINC_FINGER_C2H2_1"/>
    <property type="match status" value="1"/>
</dbReference>
<feature type="compositionally biased region" description="Polar residues" evidence="1">
    <location>
        <begin position="11"/>
        <end position="28"/>
    </location>
</feature>
<dbReference type="InterPro" id="IPR013087">
    <property type="entry name" value="Znf_C2H2_type"/>
</dbReference>
<accession>A0AAN5D2D6</accession>
<feature type="region of interest" description="Disordered" evidence="1">
    <location>
        <begin position="1"/>
        <end position="36"/>
    </location>
</feature>
<proteinExistence type="predicted"/>
<dbReference type="Proteomes" id="UP001328107">
    <property type="component" value="Unassembled WGS sequence"/>
</dbReference>
<feature type="non-terminal residue" evidence="3">
    <location>
        <position position="1"/>
    </location>
</feature>
<protein>
    <recommendedName>
        <fullName evidence="2">C2H2-type domain-containing protein</fullName>
    </recommendedName>
</protein>
<name>A0AAN5D2D6_9BILA</name>
<gene>
    <name evidence="3" type="ORF">PMAYCL1PPCAC_25010</name>
</gene>
<evidence type="ECO:0000313" key="4">
    <source>
        <dbReference type="Proteomes" id="UP001328107"/>
    </source>
</evidence>
<evidence type="ECO:0000259" key="2">
    <source>
        <dbReference type="PROSITE" id="PS00028"/>
    </source>
</evidence>
<reference evidence="4" key="1">
    <citation type="submission" date="2022-10" db="EMBL/GenBank/DDBJ databases">
        <title>Genome assembly of Pristionchus species.</title>
        <authorList>
            <person name="Yoshida K."/>
            <person name="Sommer R.J."/>
        </authorList>
    </citation>
    <scope>NUCLEOTIDE SEQUENCE [LARGE SCALE GENOMIC DNA]</scope>
    <source>
        <strain evidence="4">RS5460</strain>
    </source>
</reference>
<comment type="caution">
    <text evidence="3">The sequence shown here is derived from an EMBL/GenBank/DDBJ whole genome shotgun (WGS) entry which is preliminary data.</text>
</comment>
<evidence type="ECO:0000313" key="3">
    <source>
        <dbReference type="EMBL" id="GMR54815.1"/>
    </source>
</evidence>
<sequence length="441" mass="50249">KKKNGKKSEASDQSVTSNSDKSSRSNRPFKSHSDDCDCDYADPSTQEFFDKATRIGMKLMTLGKVDDGAEYIAKVVVNIGSSACDHGDAVLSALEENLHPDHFALILQKLLSNTSSDAGEDSQLLALCSLRYINVLNQNEGAKSSNSESNQNSNKKKRKKIERPDSIPGDVWQQFYDLGRHVSDFVLDAFEVYETGDFASWDKNRMKTIVSSIDKKNSLEKRYKRTLVCEFVLVERLKEKDFFCCFFCQETFFHYKQALIHISCDEHEKKDKSCVLEGIRRVLNSFTDLPMKLRQVEIKNAVQITKCKHDLTPDQRPTPEFIANFYRKYISLVCIGEPMLTGDQKAARNVNPLLFEAETLIGRVKSDYGKNAMAELHEHIGNAQTCCRFCMCETGDREGFYNHMLGSLHRVAERHKMKSSTNTIRFCILTILVNVHRKDLI</sequence>
<feature type="compositionally biased region" description="Low complexity" evidence="1">
    <location>
        <begin position="143"/>
        <end position="153"/>
    </location>
</feature>
<keyword evidence="4" id="KW-1185">Reference proteome</keyword>
<evidence type="ECO:0000256" key="1">
    <source>
        <dbReference type="SAM" id="MobiDB-lite"/>
    </source>
</evidence>